<keyword evidence="2" id="KW-0813">Transport</keyword>
<keyword evidence="9" id="KW-1185">Reference proteome</keyword>
<dbReference type="GO" id="GO:0016020">
    <property type="term" value="C:membrane"/>
    <property type="evidence" value="ECO:0007669"/>
    <property type="project" value="InterPro"/>
</dbReference>
<dbReference type="STRING" id="159291.SAMN05920897_101160"/>
<evidence type="ECO:0000256" key="5">
    <source>
        <dbReference type="ARBA" id="ARBA00022989"/>
    </source>
</evidence>
<dbReference type="InterPro" id="IPR003667">
    <property type="entry name" value="NqrDE/RnfAE"/>
</dbReference>
<dbReference type="RefSeq" id="WP_076487388.1">
    <property type="nucleotide sequence ID" value="NZ_FTMS01000001.1"/>
</dbReference>
<dbReference type="GO" id="GO:0012505">
    <property type="term" value="C:endomembrane system"/>
    <property type="evidence" value="ECO:0007669"/>
    <property type="project" value="UniProtKB-SubCell"/>
</dbReference>
<keyword evidence="5 7" id="KW-1133">Transmembrane helix</keyword>
<accession>A0A1N6NAT2</accession>
<feature type="transmembrane region" description="Helical" evidence="7">
    <location>
        <begin position="157"/>
        <end position="175"/>
    </location>
</feature>
<evidence type="ECO:0000256" key="6">
    <source>
        <dbReference type="ARBA" id="ARBA00023136"/>
    </source>
</evidence>
<evidence type="ECO:0000256" key="3">
    <source>
        <dbReference type="ARBA" id="ARBA00022692"/>
    </source>
</evidence>
<evidence type="ECO:0000256" key="1">
    <source>
        <dbReference type="ARBA" id="ARBA00004127"/>
    </source>
</evidence>
<dbReference type="EMBL" id="FTMS01000001">
    <property type="protein sequence ID" value="SIP89189.1"/>
    <property type="molecule type" value="Genomic_DNA"/>
</dbReference>
<organism evidence="8 9">
    <name type="scientific">Alkalispirochaeta americana</name>
    <dbReference type="NCBI Taxonomy" id="159291"/>
    <lineage>
        <taxon>Bacteria</taxon>
        <taxon>Pseudomonadati</taxon>
        <taxon>Spirochaetota</taxon>
        <taxon>Spirochaetia</taxon>
        <taxon>Spirochaetales</taxon>
        <taxon>Spirochaetaceae</taxon>
        <taxon>Alkalispirochaeta</taxon>
    </lineage>
</organism>
<protein>
    <submittedName>
        <fullName evidence="8">Rnf-Nqr subunit, membrane protein</fullName>
    </submittedName>
</protein>
<evidence type="ECO:0000313" key="9">
    <source>
        <dbReference type="Proteomes" id="UP000186400"/>
    </source>
</evidence>
<proteinExistence type="predicted"/>
<dbReference type="OrthoDB" id="9906210at2"/>
<feature type="transmembrane region" description="Helical" evidence="7">
    <location>
        <begin position="32"/>
        <end position="56"/>
    </location>
</feature>
<keyword evidence="6 7" id="KW-0472">Membrane</keyword>
<evidence type="ECO:0000256" key="7">
    <source>
        <dbReference type="SAM" id="Phobius"/>
    </source>
</evidence>
<comment type="subcellular location">
    <subcellularLocation>
        <location evidence="1">Endomembrane system</location>
        <topology evidence="1">Multi-pass membrane protein</topology>
    </subcellularLocation>
</comment>
<evidence type="ECO:0000313" key="8">
    <source>
        <dbReference type="EMBL" id="SIP89189.1"/>
    </source>
</evidence>
<evidence type="ECO:0000256" key="4">
    <source>
        <dbReference type="ARBA" id="ARBA00022967"/>
    </source>
</evidence>
<keyword evidence="4" id="KW-1278">Translocase</keyword>
<keyword evidence="3 7" id="KW-0812">Transmembrane</keyword>
<gene>
    <name evidence="8" type="ORF">SAMN05920897_101160</name>
</gene>
<name>A0A1N6NAT2_9SPIO</name>
<dbReference type="Pfam" id="PF02508">
    <property type="entry name" value="Rnf-Nqr"/>
    <property type="match status" value="1"/>
</dbReference>
<dbReference type="AlphaFoldDB" id="A0A1N6NAT2"/>
<dbReference type="Proteomes" id="UP000186400">
    <property type="component" value="Unassembled WGS sequence"/>
</dbReference>
<reference evidence="8 9" key="1">
    <citation type="submission" date="2017-01" db="EMBL/GenBank/DDBJ databases">
        <authorList>
            <person name="Mah S.A."/>
            <person name="Swanson W.J."/>
            <person name="Moy G.W."/>
            <person name="Vacquier V.D."/>
        </authorList>
    </citation>
    <scope>NUCLEOTIDE SEQUENCE [LARGE SCALE GENOMIC DNA]</scope>
    <source>
        <strain evidence="8 9">ASpG1</strain>
    </source>
</reference>
<evidence type="ECO:0000256" key="2">
    <source>
        <dbReference type="ARBA" id="ARBA00022448"/>
    </source>
</evidence>
<feature type="transmembrane region" description="Helical" evidence="7">
    <location>
        <begin position="68"/>
        <end position="89"/>
    </location>
</feature>
<feature type="transmembrane region" description="Helical" evidence="7">
    <location>
        <begin position="132"/>
        <end position="151"/>
    </location>
</feature>
<sequence>MNRDIIKGVAEGNPLWVTPLALPLALFASQSWYMTAIFALAVPLLLVLTHAIAALLERWFPPDYSLLVVLLVGGALISLTELGLAFAGIILPTRALYLFRSIAVSGVMLWPVREGCRRGESYADRICRITGLALGFLVGLVILSVIRIPIIQGGFKPANSVAFGLFLLALGRIVVNKVSVRGDSPHKENH</sequence>